<dbReference type="SMART" id="SM00354">
    <property type="entry name" value="HTH_LACI"/>
    <property type="match status" value="1"/>
</dbReference>
<dbReference type="SUPFAM" id="SSF53822">
    <property type="entry name" value="Periplasmic binding protein-like I"/>
    <property type="match status" value="2"/>
</dbReference>
<dbReference type="GO" id="GO:0003700">
    <property type="term" value="F:DNA-binding transcription factor activity"/>
    <property type="evidence" value="ECO:0007669"/>
    <property type="project" value="TreeGrafter"/>
</dbReference>
<dbReference type="InterPro" id="IPR028082">
    <property type="entry name" value="Peripla_BP_I"/>
</dbReference>
<accession>E1R7K1</accession>
<dbReference type="PANTHER" id="PTHR30146:SF148">
    <property type="entry name" value="HTH-TYPE TRANSCRIPTIONAL REPRESSOR PURR-RELATED"/>
    <property type="match status" value="1"/>
</dbReference>
<dbReference type="OrthoDB" id="353688at2"/>
<dbReference type="CDD" id="cd06316">
    <property type="entry name" value="PBP1_ABC_sugar_binding-like"/>
    <property type="match status" value="1"/>
</dbReference>
<dbReference type="eggNOG" id="COG1609">
    <property type="taxonomic scope" value="Bacteria"/>
</dbReference>
<dbReference type="Pfam" id="PF13407">
    <property type="entry name" value="Peripla_BP_4"/>
    <property type="match status" value="1"/>
</dbReference>
<dbReference type="PRINTS" id="PR00036">
    <property type="entry name" value="HTHLACI"/>
</dbReference>
<dbReference type="AlphaFoldDB" id="E1R7K1"/>
<organism evidence="6 7">
    <name type="scientific">Sediminispirochaeta smaragdinae (strain DSM 11293 / JCM 15392 / SEBR 4228)</name>
    <name type="common">Spirochaeta smaragdinae</name>
    <dbReference type="NCBI Taxonomy" id="573413"/>
    <lineage>
        <taxon>Bacteria</taxon>
        <taxon>Pseudomonadati</taxon>
        <taxon>Spirochaetota</taxon>
        <taxon>Spirochaetia</taxon>
        <taxon>Spirochaetales</taxon>
        <taxon>Spirochaetaceae</taxon>
        <taxon>Sediminispirochaeta</taxon>
    </lineage>
</organism>
<dbReference type="Pfam" id="PF00356">
    <property type="entry name" value="LacI"/>
    <property type="match status" value="1"/>
</dbReference>
<dbReference type="Pfam" id="PF13377">
    <property type="entry name" value="Peripla_BP_3"/>
    <property type="match status" value="1"/>
</dbReference>
<dbReference type="Proteomes" id="UP000002318">
    <property type="component" value="Chromosome"/>
</dbReference>
<dbReference type="InterPro" id="IPR010982">
    <property type="entry name" value="Lambda_DNA-bd_dom_sf"/>
</dbReference>
<protein>
    <submittedName>
        <fullName evidence="6">Transcriptional regulator, LacI family</fullName>
    </submittedName>
</protein>
<dbReference type="PANTHER" id="PTHR30146">
    <property type="entry name" value="LACI-RELATED TRANSCRIPTIONAL REPRESSOR"/>
    <property type="match status" value="1"/>
</dbReference>
<dbReference type="SUPFAM" id="SSF47413">
    <property type="entry name" value="lambda repressor-like DNA-binding domains"/>
    <property type="match status" value="1"/>
</dbReference>
<dbReference type="Gene3D" id="1.10.260.40">
    <property type="entry name" value="lambda repressor-like DNA-binding domains"/>
    <property type="match status" value="1"/>
</dbReference>
<dbReference type="InterPro" id="IPR046335">
    <property type="entry name" value="LacI/GalR-like_sensor"/>
</dbReference>
<gene>
    <name evidence="6" type="ordered locus">Spirs_3619</name>
</gene>
<dbReference type="eggNOG" id="COG1879">
    <property type="taxonomic scope" value="Bacteria"/>
</dbReference>
<dbReference type="CDD" id="cd06267">
    <property type="entry name" value="PBP1_LacI_sugar_binding-like"/>
    <property type="match status" value="1"/>
</dbReference>
<dbReference type="HOGENOM" id="CLU_393665_0_0_12"/>
<name>E1R7K1_SEDSS</name>
<sequence>MAKRQKVTIKDVADTAGVSIATVSHVINCTRYVKPELVQRVQEAIVATGYQNKRISADGSLSYGRSGAVALLVPNLEEQTYVRIASHIHALAEDSTLRLSVHITNDDKQVERQILQSLISKKTYAAILLVPATDNPRSYGKLLRSRIPFVCIERRINSDEICSVTFAIKKAIYLGTKQLIKNRHERIALLKIQGIGATGKDQLEGYQQALEESSLYYRGSLVFEFEPHMNGEAYEHEIKLAYERQQPSACVVVGNELTCDLLKTLQNMGKECPRDISIIAYGDNPFYEITAPPLTILKEDTEQMAQRAWDALLRLMAGEQLESRDLQVGVELINRKSTRMLGMGPFGEKAVSPDEIILTTDERRMLRDKNYRVAISFHYGGTAWTRLHEQAIRATLESFGISVVSVMDAQFDPSLQLAQLEAIRIQRPDVLIAIPTDDHVTAQKFKELSKTIKLVFISNVPEGLSKESYVTCVSVNERENGNNTGILLGDYFKARSSAKVGFIIHGTPFYGTHLRDASAEKVVREMYAHIDIVAIQSFGRIEHAYDTCKQMIKQHPDIEGLYISWDQPALYAIKALEEMGRTDIAIFTFDLDYKIASYMAQKKMVMGLSTQRPYEQGEATAKAVAKALVSNETFKFVGVQPYVVKPKQLIKAWKDILHEAIPSDLERLVKQTVMN</sequence>
<evidence type="ECO:0000259" key="5">
    <source>
        <dbReference type="PROSITE" id="PS50932"/>
    </source>
</evidence>
<dbReference type="InterPro" id="IPR025997">
    <property type="entry name" value="SBP_2_dom"/>
</dbReference>
<evidence type="ECO:0000256" key="3">
    <source>
        <dbReference type="ARBA" id="ARBA00023125"/>
    </source>
</evidence>
<dbReference type="Gene3D" id="3.40.50.2300">
    <property type="match status" value="4"/>
</dbReference>
<dbReference type="PROSITE" id="PS00356">
    <property type="entry name" value="HTH_LACI_1"/>
    <property type="match status" value="1"/>
</dbReference>
<dbReference type="CDD" id="cd01392">
    <property type="entry name" value="HTH_LacI"/>
    <property type="match status" value="1"/>
</dbReference>
<keyword evidence="1" id="KW-0678">Repressor</keyword>
<keyword evidence="3" id="KW-0238">DNA-binding</keyword>
<proteinExistence type="predicted"/>
<evidence type="ECO:0000256" key="2">
    <source>
        <dbReference type="ARBA" id="ARBA00023015"/>
    </source>
</evidence>
<dbReference type="EMBL" id="CP002116">
    <property type="protein sequence ID" value="ADK82706.1"/>
    <property type="molecule type" value="Genomic_DNA"/>
</dbReference>
<reference evidence="6 7" key="1">
    <citation type="journal article" date="2010" name="Stand. Genomic Sci.">
        <title>Complete genome sequence of Spirochaeta smaragdinae type strain (SEBR 4228).</title>
        <authorList>
            <person name="Mavromatis K."/>
            <person name="Yasawong M."/>
            <person name="Chertkov O."/>
            <person name="Lapidus A."/>
            <person name="Lucas S."/>
            <person name="Nolan M."/>
            <person name="Del Rio T.G."/>
            <person name="Tice H."/>
            <person name="Cheng J.F."/>
            <person name="Pitluck S."/>
            <person name="Liolios K."/>
            <person name="Ivanova N."/>
            <person name="Tapia R."/>
            <person name="Han C."/>
            <person name="Bruce D."/>
            <person name="Goodwin L."/>
            <person name="Pati A."/>
            <person name="Chen A."/>
            <person name="Palaniappan K."/>
            <person name="Land M."/>
            <person name="Hauser L."/>
            <person name="Chang Y.J."/>
            <person name="Jeffries C.D."/>
            <person name="Detter J.C."/>
            <person name="Rohde M."/>
            <person name="Brambilla E."/>
            <person name="Spring S."/>
            <person name="Goker M."/>
            <person name="Sikorski J."/>
            <person name="Woyke T."/>
            <person name="Bristow J."/>
            <person name="Eisen J.A."/>
            <person name="Markowitz V."/>
            <person name="Hugenholtz P."/>
            <person name="Klenk H.P."/>
            <person name="Kyrpides N.C."/>
        </authorList>
    </citation>
    <scope>NUCLEOTIDE SEQUENCE [LARGE SCALE GENOMIC DNA]</scope>
    <source>
        <strain evidence="7">DSM 11293 / JCM 15392 / SEBR 4228</strain>
    </source>
</reference>
<dbReference type="InterPro" id="IPR000843">
    <property type="entry name" value="HTH_LacI"/>
</dbReference>
<dbReference type="GO" id="GO:0000976">
    <property type="term" value="F:transcription cis-regulatory region binding"/>
    <property type="evidence" value="ECO:0007669"/>
    <property type="project" value="TreeGrafter"/>
</dbReference>
<evidence type="ECO:0000256" key="4">
    <source>
        <dbReference type="ARBA" id="ARBA00023163"/>
    </source>
</evidence>
<keyword evidence="2" id="KW-0805">Transcription regulation</keyword>
<dbReference type="STRING" id="573413.Spirs_3619"/>
<keyword evidence="4" id="KW-0804">Transcription</keyword>
<keyword evidence="7" id="KW-1185">Reference proteome</keyword>
<dbReference type="RefSeq" id="WP_013256165.1">
    <property type="nucleotide sequence ID" value="NC_014364.1"/>
</dbReference>
<dbReference type="PROSITE" id="PS50932">
    <property type="entry name" value="HTH_LACI_2"/>
    <property type="match status" value="1"/>
</dbReference>
<feature type="domain" description="HTH lacI-type" evidence="5">
    <location>
        <begin position="7"/>
        <end position="51"/>
    </location>
</feature>
<evidence type="ECO:0000313" key="7">
    <source>
        <dbReference type="Proteomes" id="UP000002318"/>
    </source>
</evidence>
<dbReference type="KEGG" id="ssm:Spirs_3619"/>
<evidence type="ECO:0000256" key="1">
    <source>
        <dbReference type="ARBA" id="ARBA00022491"/>
    </source>
</evidence>
<evidence type="ECO:0000313" key="6">
    <source>
        <dbReference type="EMBL" id="ADK82706.1"/>
    </source>
</evidence>